<evidence type="ECO:0000313" key="2">
    <source>
        <dbReference type="Proteomes" id="UP000005824"/>
    </source>
</evidence>
<dbReference type="SUPFAM" id="SSF53335">
    <property type="entry name" value="S-adenosyl-L-methionine-dependent methyltransferases"/>
    <property type="match status" value="1"/>
</dbReference>
<dbReference type="eggNOG" id="COG2230">
    <property type="taxonomic scope" value="Bacteria"/>
</dbReference>
<dbReference type="Gene3D" id="3.40.50.150">
    <property type="entry name" value="Vaccinia Virus protein VP39"/>
    <property type="match status" value="1"/>
</dbReference>
<organism evidence="1 2">
    <name type="scientific">Chthoniobacter flavus Ellin428</name>
    <dbReference type="NCBI Taxonomy" id="497964"/>
    <lineage>
        <taxon>Bacteria</taxon>
        <taxon>Pseudomonadati</taxon>
        <taxon>Verrucomicrobiota</taxon>
        <taxon>Spartobacteria</taxon>
        <taxon>Chthoniobacterales</taxon>
        <taxon>Chthoniobacteraceae</taxon>
        <taxon>Chthoniobacter</taxon>
    </lineage>
</organism>
<dbReference type="InParanoid" id="B4CW94"/>
<reference evidence="1 2" key="1">
    <citation type="journal article" date="2011" name="J. Bacteriol.">
        <title>Genome sequence of Chthoniobacter flavus Ellin428, an aerobic heterotrophic soil bacterium.</title>
        <authorList>
            <person name="Kant R."/>
            <person name="van Passel M.W."/>
            <person name="Palva A."/>
            <person name="Lucas S."/>
            <person name="Lapidus A."/>
            <person name="Glavina Del Rio T."/>
            <person name="Dalin E."/>
            <person name="Tice H."/>
            <person name="Bruce D."/>
            <person name="Goodwin L."/>
            <person name="Pitluck S."/>
            <person name="Larimer F.W."/>
            <person name="Land M.L."/>
            <person name="Hauser L."/>
            <person name="Sangwan P."/>
            <person name="de Vos W.M."/>
            <person name="Janssen P.H."/>
            <person name="Smidt H."/>
        </authorList>
    </citation>
    <scope>NUCLEOTIDE SEQUENCE [LARGE SCALE GENOMIC DNA]</scope>
    <source>
        <strain evidence="1 2">Ellin428</strain>
    </source>
</reference>
<gene>
    <name evidence="1" type="ORF">CfE428DRAFT_0931</name>
</gene>
<dbReference type="GO" id="GO:0032259">
    <property type="term" value="P:methylation"/>
    <property type="evidence" value="ECO:0007669"/>
    <property type="project" value="UniProtKB-KW"/>
</dbReference>
<dbReference type="GO" id="GO:0008168">
    <property type="term" value="F:methyltransferase activity"/>
    <property type="evidence" value="ECO:0007669"/>
    <property type="project" value="UniProtKB-KW"/>
</dbReference>
<dbReference type="AlphaFoldDB" id="B4CW94"/>
<keyword evidence="2" id="KW-1185">Reference proteome</keyword>
<dbReference type="EMBL" id="ABVL01000002">
    <property type="protein sequence ID" value="EDY21686.1"/>
    <property type="molecule type" value="Genomic_DNA"/>
</dbReference>
<evidence type="ECO:0000313" key="1">
    <source>
        <dbReference type="EMBL" id="EDY21686.1"/>
    </source>
</evidence>
<keyword evidence="1" id="KW-0489">Methyltransferase</keyword>
<protein>
    <submittedName>
        <fullName evidence="1">Methyltransferase type 12</fullName>
    </submittedName>
</protein>
<dbReference type="Proteomes" id="UP000005824">
    <property type="component" value="Unassembled WGS sequence"/>
</dbReference>
<dbReference type="Pfam" id="PF13489">
    <property type="entry name" value="Methyltransf_23"/>
    <property type="match status" value="1"/>
</dbReference>
<keyword evidence="1" id="KW-0808">Transferase</keyword>
<sequence>MIAERIAEHFEGRWLQGYARGKLRRDPVFAAAFDLLKDSPLPVLDVGCGIGLFEFYARERGFRPPLLGVDFDAGKIAKAQHIAGRAYADIQFKVGDVLSTGDFRGHVVLFDVLHYLPAERQTELLKRLIGHVAPGALCLIRATPRDTNWRFRVTQVQEFLLRASSWMKSSVRHYATGEEIAAPFRERGFTCETYPLWGRTPFNSHFFVFRAPG</sequence>
<dbReference type="STRING" id="497964.CfE428DRAFT_0931"/>
<dbReference type="RefSeq" id="WP_006978258.1">
    <property type="nucleotide sequence ID" value="NZ_ABVL01000002.1"/>
</dbReference>
<dbReference type="InterPro" id="IPR029063">
    <property type="entry name" value="SAM-dependent_MTases_sf"/>
</dbReference>
<accession>B4CW94</accession>
<comment type="caution">
    <text evidence="1">The sequence shown here is derived from an EMBL/GenBank/DDBJ whole genome shotgun (WGS) entry which is preliminary data.</text>
</comment>
<proteinExistence type="predicted"/>
<dbReference type="CDD" id="cd02440">
    <property type="entry name" value="AdoMet_MTases"/>
    <property type="match status" value="1"/>
</dbReference>
<name>B4CW94_9BACT</name>